<proteinExistence type="predicted"/>
<evidence type="ECO:0000313" key="2">
    <source>
        <dbReference type="Proteomes" id="UP000549617"/>
    </source>
</evidence>
<evidence type="ECO:0008006" key="3">
    <source>
        <dbReference type="Google" id="ProtNLM"/>
    </source>
</evidence>
<dbReference type="AlphaFoldDB" id="A0A7W9EGZ6"/>
<dbReference type="Proteomes" id="UP000549617">
    <property type="component" value="Unassembled WGS sequence"/>
</dbReference>
<organism evidence="1 2">
    <name type="scientific">Sphingobium boeckii</name>
    <dbReference type="NCBI Taxonomy" id="1082345"/>
    <lineage>
        <taxon>Bacteria</taxon>
        <taxon>Pseudomonadati</taxon>
        <taxon>Pseudomonadota</taxon>
        <taxon>Alphaproteobacteria</taxon>
        <taxon>Sphingomonadales</taxon>
        <taxon>Sphingomonadaceae</taxon>
        <taxon>Sphingobium</taxon>
    </lineage>
</organism>
<dbReference type="EMBL" id="JACIJC010000005">
    <property type="protein sequence ID" value="MBB5687231.1"/>
    <property type="molecule type" value="Genomic_DNA"/>
</dbReference>
<sequence>MSTLASHIHSIDQRRAERSDVFYPTQMRRKSPPFGDSVAANLVNISRLGFMARVMLDAMDGKLVSIDLPGIGELKARQVWSMENTIGGEFLNPIDPAVYEGLLEILAESSEPRSD</sequence>
<dbReference type="RefSeq" id="WP_184020492.1">
    <property type="nucleotide sequence ID" value="NZ_JACIJC010000005.1"/>
</dbReference>
<name>A0A7W9EGZ6_9SPHN</name>
<protein>
    <recommendedName>
        <fullName evidence="3">PilZ domain-containing protein</fullName>
    </recommendedName>
</protein>
<evidence type="ECO:0000313" key="1">
    <source>
        <dbReference type="EMBL" id="MBB5687231.1"/>
    </source>
</evidence>
<accession>A0A7W9EGZ6</accession>
<reference evidence="1 2" key="1">
    <citation type="submission" date="2020-08" db="EMBL/GenBank/DDBJ databases">
        <title>Genomic Encyclopedia of Type Strains, Phase IV (KMG-IV): sequencing the most valuable type-strain genomes for metagenomic binning, comparative biology and taxonomic classification.</title>
        <authorList>
            <person name="Goeker M."/>
        </authorList>
    </citation>
    <scope>NUCLEOTIDE SEQUENCE [LARGE SCALE GENOMIC DNA]</scope>
    <source>
        <strain evidence="1 2">DSM 25079</strain>
    </source>
</reference>
<comment type="caution">
    <text evidence="1">The sequence shown here is derived from an EMBL/GenBank/DDBJ whole genome shotgun (WGS) entry which is preliminary data.</text>
</comment>
<keyword evidence="2" id="KW-1185">Reference proteome</keyword>
<gene>
    <name evidence="1" type="ORF">FHS49_003259</name>
</gene>